<gene>
    <name evidence="1" type="ORF">SAMN05444365_101206</name>
</gene>
<organism evidence="1 2">
    <name type="scientific">Micromonospora pattaloongensis</name>
    <dbReference type="NCBI Taxonomy" id="405436"/>
    <lineage>
        <taxon>Bacteria</taxon>
        <taxon>Bacillati</taxon>
        <taxon>Actinomycetota</taxon>
        <taxon>Actinomycetes</taxon>
        <taxon>Micromonosporales</taxon>
        <taxon>Micromonosporaceae</taxon>
        <taxon>Micromonospora</taxon>
    </lineage>
</organism>
<sequence length="31" mass="3440">MGTWTVDGPQRLTFDGFAGRPVADDLDEESR</sequence>
<keyword evidence="2" id="KW-1185">Reference proteome</keyword>
<accession>A0A1H3FY25</accession>
<evidence type="ECO:0000313" key="1">
    <source>
        <dbReference type="EMBL" id="SDX95983.1"/>
    </source>
</evidence>
<proteinExistence type="predicted"/>
<reference evidence="2" key="1">
    <citation type="submission" date="2016-10" db="EMBL/GenBank/DDBJ databases">
        <authorList>
            <person name="Varghese N."/>
            <person name="Submissions S."/>
        </authorList>
    </citation>
    <scope>NUCLEOTIDE SEQUENCE [LARGE SCALE GENOMIC DNA]</scope>
    <source>
        <strain evidence="2">DSM 45245</strain>
    </source>
</reference>
<dbReference type="STRING" id="405436.SAMN05444365_101206"/>
<name>A0A1H3FY25_9ACTN</name>
<dbReference type="Proteomes" id="UP000242415">
    <property type="component" value="Unassembled WGS sequence"/>
</dbReference>
<protein>
    <submittedName>
        <fullName evidence="1">Uncharacterized protein</fullName>
    </submittedName>
</protein>
<dbReference type="EMBL" id="FNPH01000001">
    <property type="protein sequence ID" value="SDX95983.1"/>
    <property type="molecule type" value="Genomic_DNA"/>
</dbReference>
<evidence type="ECO:0000313" key="2">
    <source>
        <dbReference type="Proteomes" id="UP000242415"/>
    </source>
</evidence>
<dbReference type="AlphaFoldDB" id="A0A1H3FY25"/>